<evidence type="ECO:0000259" key="8">
    <source>
        <dbReference type="PROSITE" id="PS51225"/>
    </source>
</evidence>
<feature type="region of interest" description="Disordered" evidence="7">
    <location>
        <begin position="177"/>
        <end position="222"/>
    </location>
</feature>
<accession>A0AAY4ASA2</accession>
<feature type="compositionally biased region" description="Polar residues" evidence="7">
    <location>
        <begin position="199"/>
        <end position="209"/>
    </location>
</feature>
<organism evidence="9 10">
    <name type="scientific">Denticeps clupeoides</name>
    <name type="common">denticle herring</name>
    <dbReference type="NCBI Taxonomy" id="299321"/>
    <lineage>
        <taxon>Eukaryota</taxon>
        <taxon>Metazoa</taxon>
        <taxon>Chordata</taxon>
        <taxon>Craniata</taxon>
        <taxon>Vertebrata</taxon>
        <taxon>Euteleostomi</taxon>
        <taxon>Actinopterygii</taxon>
        <taxon>Neopterygii</taxon>
        <taxon>Teleostei</taxon>
        <taxon>Clupei</taxon>
        <taxon>Clupeiformes</taxon>
        <taxon>Denticipitoidei</taxon>
        <taxon>Denticipitidae</taxon>
        <taxon>Denticeps</taxon>
    </lineage>
</organism>
<dbReference type="PANTHER" id="PTHR10838:SF19">
    <property type="entry name" value="SYNAPTOGYRIN-2 LIKE PROTEIN-RELATED"/>
    <property type="match status" value="1"/>
</dbReference>
<evidence type="ECO:0000313" key="10">
    <source>
        <dbReference type="Proteomes" id="UP000694580"/>
    </source>
</evidence>
<sequence>MESGAYGASLAGGAFDLASFVKLPQTVVRLLAWLCAIVVFATITAEGYTNESSSGQTTCIFNGSDGACSYANAIGVIAFLACVFFLMLDAYFPQISNAKDRRNIVIADLAFSILWTLLWFVCFCLLANQWSHTKTDNIPADAGRAVVTFSFFSVVCFALLIVFAWRRYQQGVASLDSNYTDPSQDHSTPYPSAFPASEGYQQSPFSNAPQRPAEGVYQPPNY</sequence>
<evidence type="ECO:0000256" key="7">
    <source>
        <dbReference type="SAM" id="MobiDB-lite"/>
    </source>
</evidence>
<dbReference type="PIRSF" id="PIRSF011282">
    <property type="entry name" value="Synaptogyrin"/>
    <property type="match status" value="1"/>
</dbReference>
<evidence type="ECO:0000256" key="3">
    <source>
        <dbReference type="ARBA" id="ARBA00022692"/>
    </source>
</evidence>
<evidence type="ECO:0000256" key="1">
    <source>
        <dbReference type="ARBA" id="ARBA00004141"/>
    </source>
</evidence>
<dbReference type="PROSITE" id="PS51225">
    <property type="entry name" value="MARVEL"/>
    <property type="match status" value="1"/>
</dbReference>
<dbReference type="Proteomes" id="UP000694580">
    <property type="component" value="Chromosome 7"/>
</dbReference>
<keyword evidence="10" id="KW-1185">Reference proteome</keyword>
<keyword evidence="3 6" id="KW-0812">Transmembrane</keyword>
<feature type="transmembrane region" description="Helical" evidence="6">
    <location>
        <begin position="104"/>
        <end position="130"/>
    </location>
</feature>
<dbReference type="PANTHER" id="PTHR10838">
    <property type="entry name" value="SYNAPTOGYRIN"/>
    <property type="match status" value="1"/>
</dbReference>
<comment type="subcellular location">
    <subcellularLocation>
        <location evidence="1 6">Membrane</location>
        <topology evidence="1 6">Multi-pass membrane protein</topology>
    </subcellularLocation>
</comment>
<evidence type="ECO:0000256" key="5">
    <source>
        <dbReference type="ARBA" id="ARBA00023136"/>
    </source>
</evidence>
<feature type="transmembrane region" description="Helical" evidence="6">
    <location>
        <begin position="69"/>
        <end position="92"/>
    </location>
</feature>
<reference evidence="9" key="3">
    <citation type="submission" date="2025-09" db="UniProtKB">
        <authorList>
            <consortium name="Ensembl"/>
        </authorList>
    </citation>
    <scope>IDENTIFICATION</scope>
</reference>
<evidence type="ECO:0000256" key="6">
    <source>
        <dbReference type="PIRNR" id="PIRNR011282"/>
    </source>
</evidence>
<dbReference type="GO" id="GO:0030672">
    <property type="term" value="C:synaptic vesicle membrane"/>
    <property type="evidence" value="ECO:0007669"/>
    <property type="project" value="TreeGrafter"/>
</dbReference>
<reference evidence="9 10" key="1">
    <citation type="submission" date="2020-06" db="EMBL/GenBank/DDBJ databases">
        <authorList>
            <consortium name="Wellcome Sanger Institute Data Sharing"/>
        </authorList>
    </citation>
    <scope>NUCLEOTIDE SEQUENCE [LARGE SCALE GENOMIC DNA]</scope>
</reference>
<keyword evidence="4 6" id="KW-1133">Transmembrane helix</keyword>
<feature type="domain" description="MARVEL" evidence="8">
    <location>
        <begin position="20"/>
        <end position="169"/>
    </location>
</feature>
<comment type="similarity">
    <text evidence="2 6">Belongs to the synaptogyrin family.</text>
</comment>
<name>A0AAY4ASA2_9TELE</name>
<dbReference type="InterPro" id="IPR008253">
    <property type="entry name" value="Marvel"/>
</dbReference>
<feature type="transmembrane region" description="Helical" evidence="6">
    <location>
        <begin position="30"/>
        <end position="49"/>
    </location>
</feature>
<dbReference type="GeneTree" id="ENSGT00950000182935"/>
<feature type="compositionally biased region" description="Polar residues" evidence="7">
    <location>
        <begin position="177"/>
        <end position="190"/>
    </location>
</feature>
<feature type="transmembrane region" description="Helical" evidence="6">
    <location>
        <begin position="142"/>
        <end position="165"/>
    </location>
</feature>
<evidence type="ECO:0000313" key="9">
    <source>
        <dbReference type="Ensembl" id="ENSDCDP00010011225.1"/>
    </source>
</evidence>
<dbReference type="Ensembl" id="ENSDCDT00010011745.1">
    <property type="protein sequence ID" value="ENSDCDP00010011225.1"/>
    <property type="gene ID" value="ENSDCDG00010004964.1"/>
</dbReference>
<dbReference type="InterPro" id="IPR016579">
    <property type="entry name" value="Synaptogyrin"/>
</dbReference>
<gene>
    <name evidence="9" type="primary">SYNGR2</name>
</gene>
<protein>
    <recommendedName>
        <fullName evidence="6">Synaptogyrin</fullName>
    </recommendedName>
</protein>
<evidence type="ECO:0000256" key="4">
    <source>
        <dbReference type="ARBA" id="ARBA00022989"/>
    </source>
</evidence>
<feature type="transmembrane region" description="Helical" evidence="6">
    <location>
        <begin position="6"/>
        <end position="23"/>
    </location>
</feature>
<evidence type="ECO:0000256" key="2">
    <source>
        <dbReference type="ARBA" id="ARBA00010252"/>
    </source>
</evidence>
<reference evidence="9" key="2">
    <citation type="submission" date="2025-08" db="UniProtKB">
        <authorList>
            <consortium name="Ensembl"/>
        </authorList>
    </citation>
    <scope>IDENTIFICATION</scope>
</reference>
<dbReference type="AlphaFoldDB" id="A0AAY4ASA2"/>
<dbReference type="Pfam" id="PF01284">
    <property type="entry name" value="MARVEL"/>
    <property type="match status" value="1"/>
</dbReference>
<dbReference type="GO" id="GO:0031594">
    <property type="term" value="C:neuromuscular junction"/>
    <property type="evidence" value="ECO:0007669"/>
    <property type="project" value="TreeGrafter"/>
</dbReference>
<proteinExistence type="inferred from homology"/>
<keyword evidence="5 6" id="KW-0472">Membrane</keyword>